<feature type="compositionally biased region" description="Basic and acidic residues" evidence="1">
    <location>
        <begin position="13"/>
        <end position="27"/>
    </location>
</feature>
<proteinExistence type="predicted"/>
<organism evidence="2 3">
    <name type="scientific">Steinernema glaseri</name>
    <dbReference type="NCBI Taxonomy" id="37863"/>
    <lineage>
        <taxon>Eukaryota</taxon>
        <taxon>Metazoa</taxon>
        <taxon>Ecdysozoa</taxon>
        <taxon>Nematoda</taxon>
        <taxon>Chromadorea</taxon>
        <taxon>Rhabditida</taxon>
        <taxon>Tylenchina</taxon>
        <taxon>Panagrolaimomorpha</taxon>
        <taxon>Strongyloidoidea</taxon>
        <taxon>Steinernematidae</taxon>
        <taxon>Steinernema</taxon>
    </lineage>
</organism>
<name>A0A1I7YRM5_9BILA</name>
<keyword evidence="2" id="KW-1185">Reference proteome</keyword>
<evidence type="ECO:0000256" key="1">
    <source>
        <dbReference type="SAM" id="MobiDB-lite"/>
    </source>
</evidence>
<dbReference type="WBParaSite" id="L893_g19007.t1">
    <property type="protein sequence ID" value="L893_g19007.t1"/>
    <property type="gene ID" value="L893_g19007"/>
</dbReference>
<feature type="compositionally biased region" description="Basic and acidic residues" evidence="1">
    <location>
        <begin position="42"/>
        <end position="55"/>
    </location>
</feature>
<dbReference type="Proteomes" id="UP000095287">
    <property type="component" value="Unplaced"/>
</dbReference>
<evidence type="ECO:0000313" key="3">
    <source>
        <dbReference type="WBParaSite" id="L893_g19007.t1"/>
    </source>
</evidence>
<dbReference type="AlphaFoldDB" id="A0A1I7YRM5"/>
<sequence length="117" mass="13103">MAAKKKQRIALSSREKARNPQRKEKSVQKCRILGRSFSDEIGHKGENINAEEEKNKRRLRGSNPHWSTGSLEASPLDHTDRSHVASANEKPVVPALCYGANVQSGENNYPQRNLKAL</sequence>
<protein>
    <submittedName>
        <fullName evidence="3">Ribosome biogenesis protein</fullName>
    </submittedName>
</protein>
<feature type="region of interest" description="Disordered" evidence="1">
    <location>
        <begin position="42"/>
        <end position="88"/>
    </location>
</feature>
<feature type="region of interest" description="Disordered" evidence="1">
    <location>
        <begin position="1"/>
        <end position="27"/>
    </location>
</feature>
<evidence type="ECO:0000313" key="2">
    <source>
        <dbReference type="Proteomes" id="UP000095287"/>
    </source>
</evidence>
<accession>A0A1I7YRM5</accession>
<reference evidence="3" key="1">
    <citation type="submission" date="2016-11" db="UniProtKB">
        <authorList>
            <consortium name="WormBaseParasite"/>
        </authorList>
    </citation>
    <scope>IDENTIFICATION</scope>
</reference>